<dbReference type="eggNOG" id="COG3719">
    <property type="taxonomic scope" value="Bacteria"/>
</dbReference>
<keyword evidence="5" id="KW-1185">Reference proteome</keyword>
<evidence type="ECO:0000256" key="3">
    <source>
        <dbReference type="SAM" id="SignalP"/>
    </source>
</evidence>
<dbReference type="CDD" id="cd01062">
    <property type="entry name" value="RNase_T2_prok"/>
    <property type="match status" value="1"/>
</dbReference>
<dbReference type="RefSeq" id="WP_080621705.1">
    <property type="nucleotide sequence ID" value="NZ_CAWMZI010000001.1"/>
</dbReference>
<accession>A0A1V0GT83</accession>
<dbReference type="PANTHER" id="PTHR11240:SF22">
    <property type="entry name" value="RIBONUCLEASE T2"/>
    <property type="match status" value="1"/>
</dbReference>
<dbReference type="PANTHER" id="PTHR11240">
    <property type="entry name" value="RIBONUCLEASE T2"/>
    <property type="match status" value="1"/>
</dbReference>
<dbReference type="GO" id="GO:0033897">
    <property type="term" value="F:ribonuclease T2 activity"/>
    <property type="evidence" value="ECO:0007669"/>
    <property type="project" value="InterPro"/>
</dbReference>
<dbReference type="PROSITE" id="PS51257">
    <property type="entry name" value="PROKAR_LIPOPROTEIN"/>
    <property type="match status" value="1"/>
</dbReference>
<dbReference type="Pfam" id="PF00445">
    <property type="entry name" value="Ribonuclease_T2"/>
    <property type="match status" value="1"/>
</dbReference>
<feature type="signal peptide" evidence="3">
    <location>
        <begin position="1"/>
        <end position="21"/>
    </location>
</feature>
<reference evidence="4" key="1">
    <citation type="submission" date="2017-12" db="EMBL/GenBank/DDBJ databases">
        <title>FDA dAtabase for Regulatory Grade micrObial Sequences (FDA-ARGOS): Supporting development and validation of Infectious Disease Dx tests.</title>
        <authorList>
            <person name="Campos J."/>
            <person name="Goldberg B."/>
            <person name="Tallon L."/>
            <person name="Sadzewicz L."/>
            <person name="Sengamalay N."/>
            <person name="Ott S."/>
            <person name="Godinez A."/>
            <person name="Nagaraj S."/>
            <person name="Vyas G."/>
            <person name="Aluvathingal J."/>
            <person name="Nadendla S."/>
            <person name="Geyer C."/>
            <person name="Nandy P."/>
            <person name="Hobson J."/>
            <person name="Sichtig H."/>
        </authorList>
    </citation>
    <scope>NUCLEOTIDE SEQUENCE</scope>
    <source>
        <strain evidence="4">FDAARGOS_252</strain>
    </source>
</reference>
<dbReference type="InterPro" id="IPR039378">
    <property type="entry name" value="RNase_T2_prok"/>
</dbReference>
<name>A0A1V0GT83_9RHOB</name>
<dbReference type="KEGG" id="pye:A6J80_12415"/>
<gene>
    <name evidence="4" type="ORF">A6J80_12415</name>
</gene>
<evidence type="ECO:0000313" key="4">
    <source>
        <dbReference type="EMBL" id="ARC37074.1"/>
    </source>
</evidence>
<evidence type="ECO:0000256" key="2">
    <source>
        <dbReference type="RuleBase" id="RU004328"/>
    </source>
</evidence>
<protein>
    <submittedName>
        <fullName evidence="4">Ribonuclease T</fullName>
    </submittedName>
</protein>
<dbReference type="InterPro" id="IPR001568">
    <property type="entry name" value="RNase_T2-like"/>
</dbReference>
<dbReference type="EMBL" id="CP020442">
    <property type="protein sequence ID" value="ARC37074.1"/>
    <property type="molecule type" value="Genomic_DNA"/>
</dbReference>
<organism evidence="4 5">
    <name type="scientific">Paracoccus yeei</name>
    <dbReference type="NCBI Taxonomy" id="147645"/>
    <lineage>
        <taxon>Bacteria</taxon>
        <taxon>Pseudomonadati</taxon>
        <taxon>Pseudomonadota</taxon>
        <taxon>Alphaproteobacteria</taxon>
        <taxon>Rhodobacterales</taxon>
        <taxon>Paracoccaceae</taxon>
        <taxon>Paracoccus</taxon>
    </lineage>
</organism>
<keyword evidence="3" id="KW-0732">Signal</keyword>
<comment type="similarity">
    <text evidence="1 2">Belongs to the RNase T2 family.</text>
</comment>
<dbReference type="InterPro" id="IPR018188">
    <property type="entry name" value="RNase_T2_His_AS_1"/>
</dbReference>
<proteinExistence type="inferred from homology"/>
<dbReference type="PROSITE" id="PS00530">
    <property type="entry name" value="RNASE_T2_1"/>
    <property type="match status" value="1"/>
</dbReference>
<feature type="chain" id="PRO_5012527562" evidence="3">
    <location>
        <begin position="22"/>
        <end position="221"/>
    </location>
</feature>
<dbReference type="STRING" id="147645.A6J80_12415"/>
<dbReference type="SUPFAM" id="SSF55895">
    <property type="entry name" value="Ribonuclease Rh-like"/>
    <property type="match status" value="1"/>
</dbReference>
<evidence type="ECO:0000256" key="1">
    <source>
        <dbReference type="ARBA" id="ARBA00007469"/>
    </source>
</evidence>
<dbReference type="GO" id="GO:0003723">
    <property type="term" value="F:RNA binding"/>
    <property type="evidence" value="ECO:0007669"/>
    <property type="project" value="InterPro"/>
</dbReference>
<dbReference type="InterPro" id="IPR036430">
    <property type="entry name" value="RNase_T2-like_sf"/>
</dbReference>
<dbReference type="Proteomes" id="UP000191257">
    <property type="component" value="Chromosome"/>
</dbReference>
<dbReference type="GO" id="GO:0006401">
    <property type="term" value="P:RNA catabolic process"/>
    <property type="evidence" value="ECO:0007669"/>
    <property type="project" value="UniProtKB-ARBA"/>
</dbReference>
<dbReference type="AlphaFoldDB" id="A0A1V0GT83"/>
<dbReference type="Gene3D" id="3.90.730.10">
    <property type="entry name" value="Ribonuclease T2-like"/>
    <property type="match status" value="1"/>
</dbReference>
<sequence length="221" mass="24012">MRPLIVLAAALAALACPPTLAQTAAPDLDRQDVAGRFDHYVLSLSWSPAWCAREGAESGARQCAPGRRLGFTVHGLWPQHETGWPADCPSARPDPSRRETAAMADLMGSGGLAWYQWKKHGRCSGLPAQDYFALTRRAAAAIRLPETLAHLPRDITVPASVIEDAFIEANPALRRDGITVTCRSRSLQEIRICLNKDLTPRACGPDTQRDCKGSILIPAPR</sequence>
<evidence type="ECO:0000313" key="5">
    <source>
        <dbReference type="Proteomes" id="UP000191257"/>
    </source>
</evidence>